<dbReference type="PANTHER" id="PTHR31465:SF9">
    <property type="entry name" value="SPHINGOID LONG-CHAIN BASE TRANSPORTER RSB1"/>
    <property type="match status" value="1"/>
</dbReference>
<dbReference type="AlphaFoldDB" id="A0A1M2VAP7"/>
<sequence>MLGGIIFQLVSLTVFCVLLVEYIVRRIRDRPLKQVATSNAYGHGHQSSESMGFIGGFGRPLEQPLMYLAYALCIEAVLLYIRGVYRVVELADGWDGRVIQTQSLFFIFDAIPVFTTMALMNVFHPGRLLTTEVVSGAIPLGSKLSV</sequence>
<dbReference type="OMA" id="THEIYLM"/>
<keyword evidence="2 5" id="KW-0812">Transmembrane</keyword>
<evidence type="ECO:0000256" key="1">
    <source>
        <dbReference type="ARBA" id="ARBA00004141"/>
    </source>
</evidence>
<organism evidence="6 7">
    <name type="scientific">Trametes pubescens</name>
    <name type="common">White-rot fungus</name>
    <dbReference type="NCBI Taxonomy" id="154538"/>
    <lineage>
        <taxon>Eukaryota</taxon>
        <taxon>Fungi</taxon>
        <taxon>Dikarya</taxon>
        <taxon>Basidiomycota</taxon>
        <taxon>Agaricomycotina</taxon>
        <taxon>Agaricomycetes</taxon>
        <taxon>Polyporales</taxon>
        <taxon>Polyporaceae</taxon>
        <taxon>Trametes</taxon>
    </lineage>
</organism>
<comment type="caution">
    <text evidence="6">The sequence shown here is derived from an EMBL/GenBank/DDBJ whole genome shotgun (WGS) entry which is preliminary data.</text>
</comment>
<protein>
    <submittedName>
        <fullName evidence="6">Uncharacterized protein</fullName>
    </submittedName>
</protein>
<dbReference type="PANTHER" id="PTHR31465">
    <property type="entry name" value="PROTEIN RTA1-RELATED"/>
    <property type="match status" value="1"/>
</dbReference>
<feature type="transmembrane region" description="Helical" evidence="5">
    <location>
        <begin position="6"/>
        <end position="24"/>
    </location>
</feature>
<keyword evidence="7" id="KW-1185">Reference proteome</keyword>
<evidence type="ECO:0000256" key="3">
    <source>
        <dbReference type="ARBA" id="ARBA00022989"/>
    </source>
</evidence>
<keyword evidence="4 5" id="KW-0472">Membrane</keyword>
<proteinExistence type="predicted"/>
<evidence type="ECO:0000256" key="4">
    <source>
        <dbReference type="ARBA" id="ARBA00023136"/>
    </source>
</evidence>
<reference evidence="6 7" key="1">
    <citation type="submission" date="2016-10" db="EMBL/GenBank/DDBJ databases">
        <title>Genome sequence of the basidiomycete white-rot fungus Trametes pubescens.</title>
        <authorList>
            <person name="Makela M.R."/>
            <person name="Granchi Z."/>
            <person name="Peng M."/>
            <person name="De Vries R.P."/>
            <person name="Grigoriev I."/>
            <person name="Riley R."/>
            <person name="Hilden K."/>
        </authorList>
    </citation>
    <scope>NUCLEOTIDE SEQUENCE [LARGE SCALE GENOMIC DNA]</scope>
    <source>
        <strain evidence="6 7">FBCC735</strain>
    </source>
</reference>
<dbReference type="GO" id="GO:0000324">
    <property type="term" value="C:fungal-type vacuole"/>
    <property type="evidence" value="ECO:0007669"/>
    <property type="project" value="TreeGrafter"/>
</dbReference>
<keyword evidence="3 5" id="KW-1133">Transmembrane helix</keyword>
<dbReference type="InterPro" id="IPR007568">
    <property type="entry name" value="RTA1"/>
</dbReference>
<feature type="transmembrane region" description="Helical" evidence="5">
    <location>
        <begin position="105"/>
        <end position="123"/>
    </location>
</feature>
<comment type="subcellular location">
    <subcellularLocation>
        <location evidence="1">Membrane</location>
        <topology evidence="1">Multi-pass membrane protein</topology>
    </subcellularLocation>
</comment>
<dbReference type="Proteomes" id="UP000184267">
    <property type="component" value="Unassembled WGS sequence"/>
</dbReference>
<gene>
    <name evidence="6" type="ORF">TRAPUB_4482</name>
</gene>
<dbReference type="Pfam" id="PF04479">
    <property type="entry name" value="RTA1"/>
    <property type="match status" value="1"/>
</dbReference>
<name>A0A1M2VAP7_TRAPU</name>
<dbReference type="GO" id="GO:0005886">
    <property type="term" value="C:plasma membrane"/>
    <property type="evidence" value="ECO:0007669"/>
    <property type="project" value="TreeGrafter"/>
</dbReference>
<dbReference type="STRING" id="154538.A0A1M2VAP7"/>
<dbReference type="OrthoDB" id="3358017at2759"/>
<evidence type="ECO:0000313" key="6">
    <source>
        <dbReference type="EMBL" id="OJT04688.1"/>
    </source>
</evidence>
<evidence type="ECO:0000256" key="5">
    <source>
        <dbReference type="SAM" id="Phobius"/>
    </source>
</evidence>
<evidence type="ECO:0000313" key="7">
    <source>
        <dbReference type="Proteomes" id="UP000184267"/>
    </source>
</evidence>
<feature type="transmembrane region" description="Helical" evidence="5">
    <location>
        <begin position="65"/>
        <end position="85"/>
    </location>
</feature>
<evidence type="ECO:0000256" key="2">
    <source>
        <dbReference type="ARBA" id="ARBA00022692"/>
    </source>
</evidence>
<dbReference type="EMBL" id="MNAD01001519">
    <property type="protein sequence ID" value="OJT04688.1"/>
    <property type="molecule type" value="Genomic_DNA"/>
</dbReference>
<accession>A0A1M2VAP7</accession>